<dbReference type="RefSeq" id="WP_210060314.1">
    <property type="nucleotide sequence ID" value="NZ_JAGGLJ010000004.1"/>
</dbReference>
<evidence type="ECO:0000313" key="1">
    <source>
        <dbReference type="EMBL" id="MBP2025008.1"/>
    </source>
</evidence>
<sequence length="226" mass="26729">MKYKNIIFDLDNTLLDFSYAEDMAFRNLFNIYNINYKEEYLNLYRSINEPLWRKLEKGEISKDYVFKNRFSLFFNEIGITVDGEETESLYRQNLTLSEKTIPHAKDVLNSLKKEDYNLYIATNGFSITQRKRLEKTNLMPMFNDVFISEEVGFDKPNVKFFDFLFEHIKEKDKSKLLMIGDNETSDIDGANNFQIDSVLFSEKKNINTNATYLVNDLRDILTIVED</sequence>
<dbReference type="PRINTS" id="PR00413">
    <property type="entry name" value="HADHALOGNASE"/>
</dbReference>
<reference evidence="1 2" key="1">
    <citation type="submission" date="2021-03" db="EMBL/GenBank/DDBJ databases">
        <title>Genomic Encyclopedia of Type Strains, Phase IV (KMG-IV): sequencing the most valuable type-strain genomes for metagenomic binning, comparative biology and taxonomic classification.</title>
        <authorList>
            <person name="Goeker M."/>
        </authorList>
    </citation>
    <scope>NUCLEOTIDE SEQUENCE [LARGE SCALE GENOMIC DNA]</scope>
    <source>
        <strain evidence="1 2">DSM 27563</strain>
    </source>
</reference>
<dbReference type="SFLD" id="SFLDG01135">
    <property type="entry name" value="C1.5.6:_HAD__Beta-PGM__Phospha"/>
    <property type="match status" value="1"/>
</dbReference>
<comment type="caution">
    <text evidence="1">The sequence shown here is derived from an EMBL/GenBank/DDBJ whole genome shotgun (WGS) entry which is preliminary data.</text>
</comment>
<dbReference type="InterPro" id="IPR006439">
    <property type="entry name" value="HAD-SF_hydro_IA"/>
</dbReference>
<dbReference type="PANTHER" id="PTHR47478">
    <property type="match status" value="1"/>
</dbReference>
<dbReference type="PANTHER" id="PTHR47478:SF1">
    <property type="entry name" value="PYRIMIDINE 5'-NUCLEOTIDASE YJJG"/>
    <property type="match status" value="1"/>
</dbReference>
<proteinExistence type="predicted"/>
<dbReference type="Gene3D" id="3.40.50.1000">
    <property type="entry name" value="HAD superfamily/HAD-like"/>
    <property type="match status" value="1"/>
</dbReference>
<keyword evidence="2" id="KW-1185">Reference proteome</keyword>
<dbReference type="Gene3D" id="1.10.150.240">
    <property type="entry name" value="Putative phosphatase, domain 2"/>
    <property type="match status" value="1"/>
</dbReference>
<dbReference type="NCBIfam" id="TIGR01549">
    <property type="entry name" value="HAD-SF-IA-v1"/>
    <property type="match status" value="1"/>
</dbReference>
<dbReference type="Pfam" id="PF00702">
    <property type="entry name" value="Hydrolase"/>
    <property type="match status" value="1"/>
</dbReference>
<gene>
    <name evidence="1" type="ORF">J2Z71_000533</name>
</gene>
<dbReference type="InterPro" id="IPR023198">
    <property type="entry name" value="PGP-like_dom2"/>
</dbReference>
<dbReference type="NCBIfam" id="TIGR02254">
    <property type="entry name" value="YjjG_YfnB"/>
    <property type="match status" value="1"/>
</dbReference>
<accession>A0ABS4KB65</accession>
<organism evidence="1 2">
    <name type="scientific">Peptoniphilus stercorisuis</name>
    <dbReference type="NCBI Taxonomy" id="1436965"/>
    <lineage>
        <taxon>Bacteria</taxon>
        <taxon>Bacillati</taxon>
        <taxon>Bacillota</taxon>
        <taxon>Tissierellia</taxon>
        <taxon>Tissierellales</taxon>
        <taxon>Peptoniphilaceae</taxon>
        <taxon>Peptoniphilus</taxon>
    </lineage>
</organism>
<dbReference type="Proteomes" id="UP001519306">
    <property type="component" value="Unassembled WGS sequence"/>
</dbReference>
<evidence type="ECO:0000313" key="2">
    <source>
        <dbReference type="Proteomes" id="UP001519306"/>
    </source>
</evidence>
<dbReference type="InterPro" id="IPR036412">
    <property type="entry name" value="HAD-like_sf"/>
</dbReference>
<protein>
    <submittedName>
        <fullName evidence="1">YjjG family noncanonical pyrimidine nucleotidase</fullName>
    </submittedName>
</protein>
<name>A0ABS4KB65_9FIRM</name>
<dbReference type="InterPro" id="IPR052550">
    <property type="entry name" value="Pyrimidine_5'-ntase_YjjG"/>
</dbReference>
<dbReference type="SFLD" id="SFLDS00003">
    <property type="entry name" value="Haloacid_Dehalogenase"/>
    <property type="match status" value="1"/>
</dbReference>
<dbReference type="EMBL" id="JAGGLJ010000004">
    <property type="protein sequence ID" value="MBP2025008.1"/>
    <property type="molecule type" value="Genomic_DNA"/>
</dbReference>
<dbReference type="InterPro" id="IPR023214">
    <property type="entry name" value="HAD_sf"/>
</dbReference>
<dbReference type="SUPFAM" id="SSF56784">
    <property type="entry name" value="HAD-like"/>
    <property type="match status" value="1"/>
</dbReference>
<dbReference type="InterPro" id="IPR011951">
    <property type="entry name" value="HAD-SF_hydro_IA_YjjG/PynA"/>
</dbReference>
<dbReference type="SFLD" id="SFLDG01129">
    <property type="entry name" value="C1.5:_HAD__Beta-PGM__Phosphata"/>
    <property type="match status" value="1"/>
</dbReference>